<comment type="caution">
    <text evidence="7">The sequence shown here is derived from an EMBL/GenBank/DDBJ whole genome shotgun (WGS) entry which is preliminary data.</text>
</comment>
<keyword evidence="3 5" id="KW-0560">Oxidoreductase</keyword>
<dbReference type="Pfam" id="PF14226">
    <property type="entry name" value="DIOX_N"/>
    <property type="match status" value="1"/>
</dbReference>
<reference evidence="7 8" key="1">
    <citation type="journal article" date="2020" name="ISME J.">
        <title>Uncovering the hidden diversity of litter-decomposition mechanisms in mushroom-forming fungi.</title>
        <authorList>
            <person name="Floudas D."/>
            <person name="Bentzer J."/>
            <person name="Ahren D."/>
            <person name="Johansson T."/>
            <person name="Persson P."/>
            <person name="Tunlid A."/>
        </authorList>
    </citation>
    <scope>NUCLEOTIDE SEQUENCE [LARGE SCALE GENOMIC DNA]</scope>
    <source>
        <strain evidence="7 8">CBS 101986</strain>
    </source>
</reference>
<evidence type="ECO:0000256" key="1">
    <source>
        <dbReference type="ARBA" id="ARBA00008056"/>
    </source>
</evidence>
<keyword evidence="4 5" id="KW-0408">Iron</keyword>
<dbReference type="SUPFAM" id="SSF51197">
    <property type="entry name" value="Clavaminate synthase-like"/>
    <property type="match status" value="1"/>
</dbReference>
<dbReference type="InterPro" id="IPR027443">
    <property type="entry name" value="IPNS-like_sf"/>
</dbReference>
<name>A0A8H5F9C0_9AGAR</name>
<dbReference type="OrthoDB" id="288590at2759"/>
<evidence type="ECO:0000313" key="8">
    <source>
        <dbReference type="Proteomes" id="UP000567179"/>
    </source>
</evidence>
<proteinExistence type="inferred from homology"/>
<dbReference type="Pfam" id="PF03171">
    <property type="entry name" value="2OG-FeII_Oxy"/>
    <property type="match status" value="1"/>
</dbReference>
<evidence type="ECO:0000256" key="5">
    <source>
        <dbReference type="RuleBase" id="RU003682"/>
    </source>
</evidence>
<dbReference type="Proteomes" id="UP000567179">
    <property type="component" value="Unassembled WGS sequence"/>
</dbReference>
<dbReference type="GO" id="GO:0046872">
    <property type="term" value="F:metal ion binding"/>
    <property type="evidence" value="ECO:0007669"/>
    <property type="project" value="UniProtKB-KW"/>
</dbReference>
<evidence type="ECO:0000256" key="2">
    <source>
        <dbReference type="ARBA" id="ARBA00022723"/>
    </source>
</evidence>
<evidence type="ECO:0000259" key="6">
    <source>
        <dbReference type="PROSITE" id="PS51471"/>
    </source>
</evidence>
<keyword evidence="8" id="KW-1185">Reference proteome</keyword>
<dbReference type="EMBL" id="JAACJJ010000003">
    <property type="protein sequence ID" value="KAF5328585.1"/>
    <property type="molecule type" value="Genomic_DNA"/>
</dbReference>
<gene>
    <name evidence="7" type="ORF">D9619_011472</name>
</gene>
<sequence>MDCNPTYIISTMTTTIAVAVALNLSEAPAAPTAYAPPSGSGSGADFSSIPILNYTLLSTPTGKAQFLTQLRHALINVGFLYLQHPPVSPSVIAVLTHEYIPALFALPQEAKDAVSMRNLEHFLGYSKLGAELTKGKVDQREQWDIATMHECWWREGRGDPEHWRLWGPSQWPNKSLLPSFRPIFESYLAQVEALSYEFASLISEAFGLGSHGLDRFYDDMTGKTMQHRAKVVKYPAVKEGEEGQGVGPHYDAGFLTFLLQASPHRGLQVQNLASKWIDAPPIPDTFVVNIGKALEFITGGLAWATSHRVISPLATPGKEATPRYSVLFFQNIGLDVRLGEHVLECDVGADWMSAVPPEILALRDARGNVAKTDLVNFSEFDREPSGKVNLIGHVKSHPDVAQIHYPALFKQYFPDGLPESGRGGAY</sequence>
<feature type="domain" description="Fe2OG dioxygenase" evidence="6">
    <location>
        <begin position="223"/>
        <end position="332"/>
    </location>
</feature>
<evidence type="ECO:0000256" key="3">
    <source>
        <dbReference type="ARBA" id="ARBA00023002"/>
    </source>
</evidence>
<evidence type="ECO:0000256" key="4">
    <source>
        <dbReference type="ARBA" id="ARBA00023004"/>
    </source>
</evidence>
<dbReference type="InterPro" id="IPR044861">
    <property type="entry name" value="IPNS-like_FE2OG_OXY"/>
</dbReference>
<accession>A0A8H5F9C0</accession>
<evidence type="ECO:0000313" key="7">
    <source>
        <dbReference type="EMBL" id="KAF5328585.1"/>
    </source>
</evidence>
<comment type="similarity">
    <text evidence="1 5">Belongs to the iron/ascorbate-dependent oxidoreductase family.</text>
</comment>
<dbReference type="PANTHER" id="PTHR10209">
    <property type="entry name" value="OXIDOREDUCTASE, 2OG-FE II OXYGENASE FAMILY PROTEIN"/>
    <property type="match status" value="1"/>
</dbReference>
<dbReference type="AlphaFoldDB" id="A0A8H5F9C0"/>
<organism evidence="7 8">
    <name type="scientific">Psilocybe cf. subviscida</name>
    <dbReference type="NCBI Taxonomy" id="2480587"/>
    <lineage>
        <taxon>Eukaryota</taxon>
        <taxon>Fungi</taxon>
        <taxon>Dikarya</taxon>
        <taxon>Basidiomycota</taxon>
        <taxon>Agaricomycotina</taxon>
        <taxon>Agaricomycetes</taxon>
        <taxon>Agaricomycetidae</taxon>
        <taxon>Agaricales</taxon>
        <taxon>Agaricineae</taxon>
        <taxon>Strophariaceae</taxon>
        <taxon>Psilocybe</taxon>
    </lineage>
</organism>
<dbReference type="InterPro" id="IPR026992">
    <property type="entry name" value="DIOX_N"/>
</dbReference>
<dbReference type="PROSITE" id="PS51471">
    <property type="entry name" value="FE2OG_OXY"/>
    <property type="match status" value="1"/>
</dbReference>
<dbReference type="InterPro" id="IPR005123">
    <property type="entry name" value="Oxoglu/Fe-dep_dioxygenase_dom"/>
</dbReference>
<keyword evidence="2 5" id="KW-0479">Metal-binding</keyword>
<dbReference type="PANTHER" id="PTHR10209:SF812">
    <property type="entry name" value="2OG-FE(II) OXYGENASE FAMILY, PUTATIVE (AFU_ORTHOLOGUE AFUA_3G14880)-RELATED"/>
    <property type="match status" value="1"/>
</dbReference>
<protein>
    <recommendedName>
        <fullName evidence="6">Fe2OG dioxygenase domain-containing protein</fullName>
    </recommendedName>
</protein>
<dbReference type="GO" id="GO:0016491">
    <property type="term" value="F:oxidoreductase activity"/>
    <property type="evidence" value="ECO:0007669"/>
    <property type="project" value="UniProtKB-KW"/>
</dbReference>
<dbReference type="Gene3D" id="2.60.120.330">
    <property type="entry name" value="B-lactam Antibiotic, Isopenicillin N Synthase, Chain"/>
    <property type="match status" value="1"/>
</dbReference>